<reference evidence="9 10" key="1">
    <citation type="journal article" date="2008" name="PLoS ONE">
        <title>Environmental adaptation: genomic analysis of the piezotolerant and psychrotolerant deep-sea iron reducing bacterium Shewanella piezotolerans WP3.</title>
        <authorList>
            <person name="Wang F."/>
            <person name="Wang J."/>
            <person name="Jian H."/>
            <person name="Zhang B."/>
            <person name="Li S."/>
            <person name="Wang F."/>
            <person name="Zeng X."/>
            <person name="Gao L."/>
            <person name="Bartlett D.H."/>
            <person name="Yu J."/>
            <person name="Hu S."/>
            <person name="Xiao X."/>
        </authorList>
    </citation>
    <scope>NUCLEOTIDE SEQUENCE [LARGE SCALE GENOMIC DNA]</scope>
    <source>
        <strain evidence="10">WP3 / JCM 13877</strain>
    </source>
</reference>
<dbReference type="AlphaFoldDB" id="B8CKS5"/>
<keyword evidence="2 7" id="KW-0819">tRNA processing</keyword>
<evidence type="ECO:0000256" key="1">
    <source>
        <dbReference type="ARBA" id="ARBA00011738"/>
    </source>
</evidence>
<comment type="catalytic activity">
    <reaction evidence="6 7">
        <text>adenosine(34) in tRNA + H2O + H(+) = inosine(34) in tRNA + NH4(+)</text>
        <dbReference type="Rhea" id="RHEA:43168"/>
        <dbReference type="Rhea" id="RHEA-COMP:10373"/>
        <dbReference type="Rhea" id="RHEA-COMP:10374"/>
        <dbReference type="ChEBI" id="CHEBI:15377"/>
        <dbReference type="ChEBI" id="CHEBI:15378"/>
        <dbReference type="ChEBI" id="CHEBI:28938"/>
        <dbReference type="ChEBI" id="CHEBI:74411"/>
        <dbReference type="ChEBI" id="CHEBI:82852"/>
        <dbReference type="EC" id="3.5.4.33"/>
    </reaction>
</comment>
<dbReference type="Proteomes" id="UP000000753">
    <property type="component" value="Chromosome"/>
</dbReference>
<proteinExistence type="inferred from homology"/>
<evidence type="ECO:0000256" key="7">
    <source>
        <dbReference type="HAMAP-Rule" id="MF_00972"/>
    </source>
</evidence>
<dbReference type="EC" id="3.5.4.33" evidence="7"/>
<evidence type="ECO:0000313" key="9">
    <source>
        <dbReference type="EMBL" id="ACJ28251.1"/>
    </source>
</evidence>
<dbReference type="NCBIfam" id="NF008113">
    <property type="entry name" value="PRK10860.1"/>
    <property type="match status" value="1"/>
</dbReference>
<dbReference type="PANTHER" id="PTHR11079">
    <property type="entry name" value="CYTOSINE DEAMINASE FAMILY MEMBER"/>
    <property type="match status" value="1"/>
</dbReference>
<evidence type="ECO:0000259" key="8">
    <source>
        <dbReference type="PROSITE" id="PS51747"/>
    </source>
</evidence>
<comment type="similarity">
    <text evidence="7">Belongs to the cytidine and deoxycytidylate deaminase family.</text>
</comment>
<dbReference type="CDD" id="cd01285">
    <property type="entry name" value="nucleoside_deaminase"/>
    <property type="match status" value="1"/>
</dbReference>
<dbReference type="GO" id="GO:0002100">
    <property type="term" value="P:tRNA wobble adenosine to inosine editing"/>
    <property type="evidence" value="ECO:0007669"/>
    <property type="project" value="UniProtKB-UniRule"/>
</dbReference>
<comment type="cofactor">
    <cofactor evidence="7">
        <name>Zn(2+)</name>
        <dbReference type="ChEBI" id="CHEBI:29105"/>
    </cofactor>
    <text evidence="7">Binds 1 zinc ion per subunit.</text>
</comment>
<comment type="function">
    <text evidence="7">Catalyzes the deamination of adenosine to inosine at the wobble position 34 of tRNA(Arg2).</text>
</comment>
<organism evidence="9 10">
    <name type="scientific">Shewanella piezotolerans (strain WP3 / JCM 13877)</name>
    <dbReference type="NCBI Taxonomy" id="225849"/>
    <lineage>
        <taxon>Bacteria</taxon>
        <taxon>Pseudomonadati</taxon>
        <taxon>Pseudomonadota</taxon>
        <taxon>Gammaproteobacteria</taxon>
        <taxon>Alteromonadales</taxon>
        <taxon>Shewanellaceae</taxon>
        <taxon>Shewanella</taxon>
    </lineage>
</organism>
<name>B8CKS5_SHEPW</name>
<dbReference type="eggNOG" id="COG0590">
    <property type="taxonomic scope" value="Bacteria"/>
</dbReference>
<dbReference type="PROSITE" id="PS51747">
    <property type="entry name" value="CYT_DCMP_DEAMINASES_2"/>
    <property type="match status" value="1"/>
</dbReference>
<feature type="binding site" evidence="7">
    <location>
        <position position="102"/>
    </location>
    <ligand>
        <name>Zn(2+)</name>
        <dbReference type="ChEBI" id="CHEBI:29105"/>
        <note>catalytic</note>
    </ligand>
</feature>
<dbReference type="EMBL" id="CP000472">
    <property type="protein sequence ID" value="ACJ28251.1"/>
    <property type="molecule type" value="Genomic_DNA"/>
</dbReference>
<comment type="subunit">
    <text evidence="1 7">Homodimer.</text>
</comment>
<gene>
    <name evidence="7" type="primary">tadA</name>
    <name evidence="9" type="ordered locus">swp_1465</name>
</gene>
<evidence type="ECO:0000256" key="6">
    <source>
        <dbReference type="ARBA" id="ARBA00048045"/>
    </source>
</evidence>
<evidence type="ECO:0000256" key="3">
    <source>
        <dbReference type="ARBA" id="ARBA00022723"/>
    </source>
</evidence>
<dbReference type="GO" id="GO:0052717">
    <property type="term" value="F:tRNA-specific adenosine-34 deaminase activity"/>
    <property type="evidence" value="ECO:0007669"/>
    <property type="project" value="UniProtKB-UniRule"/>
</dbReference>
<evidence type="ECO:0000256" key="5">
    <source>
        <dbReference type="ARBA" id="ARBA00022833"/>
    </source>
</evidence>
<dbReference type="STRING" id="225849.swp_1465"/>
<sequence>MPNRDNTQQTAAQVAQAEDDSRFMKMAMEMAAKAEEKGEVPVGAVLVKDGEVVSAGFNYSIGLHDPSAHAEMQCIRQAGQLLENYRLLDTTLYVTLEPCAMCAGAIVHSRISRLVYGANDEKTGAAGTVIDIVRHPAFNHQVEVTAGVRDEACSEQLSAFFKRRRKEKKAAKALAKLESSELASKD</sequence>
<protein>
    <recommendedName>
        <fullName evidence="7">tRNA-specific adenosine deaminase</fullName>
        <ecNumber evidence="7">3.5.4.33</ecNumber>
    </recommendedName>
</protein>
<dbReference type="Pfam" id="PF00383">
    <property type="entry name" value="dCMP_cyt_deam_1"/>
    <property type="match status" value="1"/>
</dbReference>
<dbReference type="Gene3D" id="3.40.140.10">
    <property type="entry name" value="Cytidine Deaminase, domain 2"/>
    <property type="match status" value="1"/>
</dbReference>
<dbReference type="HAMAP" id="MF_00972">
    <property type="entry name" value="tRNA_aden_deaminase"/>
    <property type="match status" value="1"/>
</dbReference>
<dbReference type="GO" id="GO:0008270">
    <property type="term" value="F:zinc ion binding"/>
    <property type="evidence" value="ECO:0007669"/>
    <property type="project" value="UniProtKB-UniRule"/>
</dbReference>
<dbReference type="KEGG" id="swp:swp_1465"/>
<dbReference type="InterPro" id="IPR002125">
    <property type="entry name" value="CMP_dCMP_dom"/>
</dbReference>
<dbReference type="FunFam" id="3.40.140.10:FF:000005">
    <property type="entry name" value="tRNA-specific adenosine deaminase"/>
    <property type="match status" value="1"/>
</dbReference>
<evidence type="ECO:0000256" key="2">
    <source>
        <dbReference type="ARBA" id="ARBA00022694"/>
    </source>
</evidence>
<accession>B8CKS5</accession>
<dbReference type="InterPro" id="IPR028883">
    <property type="entry name" value="tRNA_aden_deaminase"/>
</dbReference>
<feature type="binding site" evidence="7">
    <location>
        <position position="99"/>
    </location>
    <ligand>
        <name>Zn(2+)</name>
        <dbReference type="ChEBI" id="CHEBI:29105"/>
        <note>catalytic</note>
    </ligand>
</feature>
<feature type="binding site" evidence="7">
    <location>
        <position position="69"/>
    </location>
    <ligand>
        <name>Zn(2+)</name>
        <dbReference type="ChEBI" id="CHEBI:29105"/>
        <note>catalytic</note>
    </ligand>
</feature>
<keyword evidence="4 7" id="KW-0378">Hydrolase</keyword>
<dbReference type="SUPFAM" id="SSF53927">
    <property type="entry name" value="Cytidine deaminase-like"/>
    <property type="match status" value="1"/>
</dbReference>
<dbReference type="InterPro" id="IPR016193">
    <property type="entry name" value="Cytidine_deaminase-like"/>
</dbReference>
<evidence type="ECO:0000256" key="4">
    <source>
        <dbReference type="ARBA" id="ARBA00022801"/>
    </source>
</evidence>
<evidence type="ECO:0000313" key="10">
    <source>
        <dbReference type="Proteomes" id="UP000000753"/>
    </source>
</evidence>
<feature type="active site" description="Proton donor" evidence="7">
    <location>
        <position position="71"/>
    </location>
</feature>
<feature type="domain" description="CMP/dCMP-type deaminase" evidence="8">
    <location>
        <begin position="18"/>
        <end position="129"/>
    </location>
</feature>
<keyword evidence="3 7" id="KW-0479">Metal-binding</keyword>
<keyword evidence="5 7" id="KW-0862">Zinc</keyword>
<keyword evidence="10" id="KW-1185">Reference proteome</keyword>
<dbReference type="PANTHER" id="PTHR11079:SF202">
    <property type="entry name" value="TRNA-SPECIFIC ADENOSINE DEAMINASE"/>
    <property type="match status" value="1"/>
</dbReference>
<dbReference type="HOGENOM" id="CLU_025810_3_0_6"/>